<reference evidence="1 2" key="1">
    <citation type="submission" date="2018-09" db="EMBL/GenBank/DDBJ databases">
        <title>Acidovorax cavernicola nov. sp. isolated from Gruta de las Maravillas (Aracena, Spain).</title>
        <authorList>
            <person name="Jurado V."/>
            <person name="Gutierrez-Patricio S."/>
            <person name="Gonzalez-Pimentel J.L."/>
            <person name="Miller A.Z."/>
            <person name="Laiz L."/>
            <person name="Saiz-Jimenez C."/>
        </authorList>
    </citation>
    <scope>NUCLEOTIDE SEQUENCE [LARGE SCALE GENOMIC DNA]</scope>
    <source>
        <strain evidence="1 2">1011MAR4D40.2</strain>
    </source>
</reference>
<dbReference type="AlphaFoldDB" id="A0A9X8GST3"/>
<gene>
    <name evidence="1" type="ORF">D3H34_27375</name>
</gene>
<dbReference type="RefSeq" id="WP_119557652.1">
    <property type="nucleotide sequence ID" value="NZ_QXMN01000051.1"/>
</dbReference>
<evidence type="ECO:0000313" key="2">
    <source>
        <dbReference type="Proteomes" id="UP000265619"/>
    </source>
</evidence>
<evidence type="ECO:0000313" key="1">
    <source>
        <dbReference type="EMBL" id="RIX74456.1"/>
    </source>
</evidence>
<sequence>MNFRNDAEAMNAVINGLGALVFALVHELPTERRAGFAATLAHLANAARREGASTTEAVLTDLHRAAVAAA</sequence>
<dbReference type="Proteomes" id="UP000265619">
    <property type="component" value="Unassembled WGS sequence"/>
</dbReference>
<organism evidence="1 2">
    <name type="scientific">Acidovorax cavernicola</name>
    <dbReference type="NCBI Taxonomy" id="1675792"/>
    <lineage>
        <taxon>Bacteria</taxon>
        <taxon>Pseudomonadati</taxon>
        <taxon>Pseudomonadota</taxon>
        <taxon>Betaproteobacteria</taxon>
        <taxon>Burkholderiales</taxon>
        <taxon>Comamonadaceae</taxon>
        <taxon>Acidovorax</taxon>
    </lineage>
</organism>
<accession>A0A9X8GST3</accession>
<name>A0A9X8GST3_9BURK</name>
<proteinExistence type="predicted"/>
<dbReference type="OrthoDB" id="8820524at2"/>
<dbReference type="EMBL" id="QXMN01000051">
    <property type="protein sequence ID" value="RIX74456.1"/>
    <property type="molecule type" value="Genomic_DNA"/>
</dbReference>
<protein>
    <submittedName>
        <fullName evidence="1">Uncharacterized protein</fullName>
    </submittedName>
</protein>
<keyword evidence="2" id="KW-1185">Reference proteome</keyword>
<comment type="caution">
    <text evidence="1">The sequence shown here is derived from an EMBL/GenBank/DDBJ whole genome shotgun (WGS) entry which is preliminary data.</text>
</comment>